<evidence type="ECO:0000313" key="2">
    <source>
        <dbReference type="Proteomes" id="UP001140087"/>
    </source>
</evidence>
<reference evidence="1" key="1">
    <citation type="submission" date="2022-07" db="EMBL/GenBank/DDBJ databases">
        <title>Phylogenomic reconstructions and comparative analyses of Kickxellomycotina fungi.</title>
        <authorList>
            <person name="Reynolds N.K."/>
            <person name="Stajich J.E."/>
            <person name="Barry K."/>
            <person name="Grigoriev I.V."/>
            <person name="Crous P."/>
            <person name="Smith M.E."/>
        </authorList>
    </citation>
    <scope>NUCLEOTIDE SEQUENCE</scope>
    <source>
        <strain evidence="1">BCRC 34780</strain>
    </source>
</reference>
<comment type="caution">
    <text evidence="1">The sequence shown here is derived from an EMBL/GenBank/DDBJ whole genome shotgun (WGS) entry which is preliminary data.</text>
</comment>
<organism evidence="1 2">
    <name type="scientific">Coemansia helicoidea</name>
    <dbReference type="NCBI Taxonomy" id="1286919"/>
    <lineage>
        <taxon>Eukaryota</taxon>
        <taxon>Fungi</taxon>
        <taxon>Fungi incertae sedis</taxon>
        <taxon>Zoopagomycota</taxon>
        <taxon>Kickxellomycotina</taxon>
        <taxon>Kickxellomycetes</taxon>
        <taxon>Kickxellales</taxon>
        <taxon>Kickxellaceae</taxon>
        <taxon>Coemansia</taxon>
    </lineage>
</organism>
<dbReference type="EMBL" id="JANBUN010000911">
    <property type="protein sequence ID" value="KAJ2800642.1"/>
    <property type="molecule type" value="Genomic_DNA"/>
</dbReference>
<name>A0ACC1L4A2_9FUNG</name>
<keyword evidence="2" id="KW-1185">Reference proteome</keyword>
<accession>A0ACC1L4A2</accession>
<evidence type="ECO:0000313" key="1">
    <source>
        <dbReference type="EMBL" id="KAJ2800642.1"/>
    </source>
</evidence>
<sequence length="763" mass="81795">MRYHPALDGAPSSVSSTVIALVGGSLSTLGCLYILLRLRRLRAANQRRWHARYYLILMLAATNMVMALTAVISGGFFLVFGRIALAAGCTIGGMVEFWAQQAVDMSTILITVATFASVRQNALWAKRQYWIQTNIAPVVGLVMFLPLVNTIVSQIVWRFRSSEFAYCWIPRMPVYARWIAADGWRMLSVVGIVAAYIYMAYTRCRAWRRPRHVSGLLDSDRRNFTHTTHVKSRAPVPAVPHYSAIDSGPASNVTSDGRGLFSQSIHNVHQWALSKLGRSNAGTGAFGGLCAKVDTAALLAGAIPAPTGAVGLAVSAGPAGGRVFQHNGAAVSQTSVAPSTAKSPRSYYEQFKLSFVHNIVRWFTITTDIPSPTLLPSIFDSIGREGCRGATAASSSTMYCEFCRSSTDITASGQADNASRSDSQRSSLGGGEHSGGLRRWYSALARLVVRPNPRAADAAARPLPSRGLRRSHTAPALPRQAMGLCSCVFRRPVPSRRAGDALGAKSGASALLPAHAAFCDSDSDSGWGAYRTPSIGEYTGSGSSVRLPAVPDKIRALFGDSFRFQPGSQPQYVSIYACANYTGGLGTMHPSNAAVRPPQRTASSCSSVAEGVSAANGDAEAKMASLEGGQWEAAVASCISTRMASQQQLASCDGRASRLFVYPLAYVVVWLPSLVYAIVSTYVYHTGFSGPGRGHARRSVDMSGLPAHWTAGMNANHAWPYYRHATEDVSGSAQLYWLAIIQALHLLNGAADAVLFWLTEDAY</sequence>
<protein>
    <submittedName>
        <fullName evidence="1">Uncharacterized protein</fullName>
    </submittedName>
</protein>
<proteinExistence type="predicted"/>
<gene>
    <name evidence="1" type="ORF">H4R21_003095</name>
</gene>
<dbReference type="Proteomes" id="UP001140087">
    <property type="component" value="Unassembled WGS sequence"/>
</dbReference>